<evidence type="ECO:0000313" key="11">
    <source>
        <dbReference type="Proteomes" id="UP000273143"/>
    </source>
</evidence>
<dbReference type="Proteomes" id="UP000273143">
    <property type="component" value="Chromosome"/>
</dbReference>
<organism evidence="10 11">
    <name type="scientific">Entomomonas moraniae</name>
    <dbReference type="NCBI Taxonomy" id="2213226"/>
    <lineage>
        <taxon>Bacteria</taxon>
        <taxon>Pseudomonadati</taxon>
        <taxon>Pseudomonadota</taxon>
        <taxon>Gammaproteobacteria</taxon>
        <taxon>Pseudomonadales</taxon>
        <taxon>Pseudomonadaceae</taxon>
        <taxon>Entomomonas</taxon>
    </lineage>
</organism>
<dbReference type="InterPro" id="IPR010279">
    <property type="entry name" value="YqjD/ElaB"/>
</dbReference>
<dbReference type="InterPro" id="IPR043605">
    <property type="entry name" value="DUF883_C"/>
</dbReference>
<feature type="domain" description="DUF883" evidence="8">
    <location>
        <begin position="20"/>
        <end position="69"/>
    </location>
</feature>
<evidence type="ECO:0000256" key="2">
    <source>
        <dbReference type="ARBA" id="ARBA00010423"/>
    </source>
</evidence>
<evidence type="ECO:0000259" key="9">
    <source>
        <dbReference type="Pfam" id="PF19029"/>
    </source>
</evidence>
<dbReference type="Pfam" id="PF05957">
    <property type="entry name" value="DUF883"/>
    <property type="match status" value="1"/>
</dbReference>
<dbReference type="Pfam" id="PF19029">
    <property type="entry name" value="DUF883_C"/>
    <property type="match status" value="1"/>
</dbReference>
<feature type="domain" description="DUF883" evidence="9">
    <location>
        <begin position="84"/>
        <end position="113"/>
    </location>
</feature>
<protein>
    <submittedName>
        <fullName evidence="10">DUF883 family protein</fullName>
    </submittedName>
</protein>
<dbReference type="GO" id="GO:0005886">
    <property type="term" value="C:plasma membrane"/>
    <property type="evidence" value="ECO:0007669"/>
    <property type="project" value="UniProtKB-SubCell"/>
</dbReference>
<dbReference type="RefSeq" id="WP_127163444.1">
    <property type="nucleotide sequence ID" value="NZ_CP029822.1"/>
</dbReference>
<dbReference type="AlphaFoldDB" id="A0A3Q9JJA7"/>
<evidence type="ECO:0000259" key="8">
    <source>
        <dbReference type="Pfam" id="PF05957"/>
    </source>
</evidence>
<dbReference type="PANTHER" id="PTHR35893:SF3">
    <property type="entry name" value="INNER MEMBRANE PROTEIN"/>
    <property type="match status" value="1"/>
</dbReference>
<evidence type="ECO:0000256" key="6">
    <source>
        <dbReference type="ARBA" id="ARBA00022989"/>
    </source>
</evidence>
<dbReference type="KEGG" id="emo:DM558_08525"/>
<evidence type="ECO:0000256" key="7">
    <source>
        <dbReference type="ARBA" id="ARBA00023136"/>
    </source>
</evidence>
<evidence type="ECO:0000256" key="5">
    <source>
        <dbReference type="ARBA" id="ARBA00022692"/>
    </source>
</evidence>
<evidence type="ECO:0000313" key="10">
    <source>
        <dbReference type="EMBL" id="AZS50823.1"/>
    </source>
</evidence>
<name>A0A3Q9JJA7_9GAMM</name>
<dbReference type="InterPro" id="IPR043604">
    <property type="entry name" value="DUF883_N"/>
</dbReference>
<keyword evidence="11" id="KW-1185">Reference proteome</keyword>
<comment type="similarity">
    <text evidence="2">Belongs to the ElaB/YgaM/YqjD family.</text>
</comment>
<evidence type="ECO:0000256" key="4">
    <source>
        <dbReference type="ARBA" id="ARBA00022519"/>
    </source>
</evidence>
<comment type="subcellular location">
    <subcellularLocation>
        <location evidence="1">Cell inner membrane</location>
        <topology evidence="1">Single-pass membrane protein</topology>
    </subcellularLocation>
</comment>
<reference evidence="11" key="1">
    <citation type="submission" date="2018-06" db="EMBL/GenBank/DDBJ databases">
        <title>Complete genome of Pseudomonas insecticola strain QZS01.</title>
        <authorList>
            <person name="Wang J."/>
            <person name="Su Q."/>
        </authorList>
    </citation>
    <scope>NUCLEOTIDE SEQUENCE [LARGE SCALE GENOMIC DNA]</scope>
    <source>
        <strain evidence="11">QZS01</strain>
    </source>
</reference>
<dbReference type="GO" id="GO:0043022">
    <property type="term" value="F:ribosome binding"/>
    <property type="evidence" value="ECO:0007669"/>
    <property type="project" value="InterPro"/>
</dbReference>
<keyword evidence="7" id="KW-0472">Membrane</keyword>
<keyword evidence="3" id="KW-1003">Cell membrane</keyword>
<dbReference type="Gene3D" id="1.20.120.20">
    <property type="entry name" value="Apolipoprotein"/>
    <property type="match status" value="1"/>
</dbReference>
<keyword evidence="4" id="KW-0997">Cell inner membrane</keyword>
<gene>
    <name evidence="10" type="ORF">DM558_08525</name>
</gene>
<dbReference type="EMBL" id="CP029822">
    <property type="protein sequence ID" value="AZS50823.1"/>
    <property type="molecule type" value="Genomic_DNA"/>
</dbReference>
<evidence type="ECO:0000256" key="1">
    <source>
        <dbReference type="ARBA" id="ARBA00004377"/>
    </source>
</evidence>
<keyword evidence="5" id="KW-0812">Transmembrane</keyword>
<sequence>MKTTDEQEKDIKSVAKKAKDDLVSQFNEIIDGAERLLKETTHEADEKTQELRERLATKIHDIRGTLDDHVQPICKKGKEAIKATDDYVKSHPWASVGIAAAAAVVVAQLLRRR</sequence>
<accession>A0A3Q9JJA7</accession>
<keyword evidence="6" id="KW-1133">Transmembrane helix</keyword>
<evidence type="ECO:0000256" key="3">
    <source>
        <dbReference type="ARBA" id="ARBA00022475"/>
    </source>
</evidence>
<dbReference type="PANTHER" id="PTHR35893">
    <property type="entry name" value="INNER MEMBRANE PROTEIN-RELATED"/>
    <property type="match status" value="1"/>
</dbReference>
<proteinExistence type="inferred from homology"/>